<dbReference type="EMBL" id="BONQ01000079">
    <property type="protein sequence ID" value="GIG46990.1"/>
    <property type="molecule type" value="Genomic_DNA"/>
</dbReference>
<evidence type="ECO:0000313" key="1">
    <source>
        <dbReference type="EMBL" id="GIG46990.1"/>
    </source>
</evidence>
<accession>A0A919UCU7</accession>
<keyword evidence="2" id="KW-1185">Reference proteome</keyword>
<reference evidence="1" key="1">
    <citation type="submission" date="2021-01" db="EMBL/GenBank/DDBJ databases">
        <title>Whole genome shotgun sequence of Dactylosporangium siamense NBRC 106093.</title>
        <authorList>
            <person name="Komaki H."/>
            <person name="Tamura T."/>
        </authorList>
    </citation>
    <scope>NUCLEOTIDE SEQUENCE</scope>
    <source>
        <strain evidence="1">NBRC 106093</strain>
    </source>
</reference>
<proteinExistence type="predicted"/>
<name>A0A919UCU7_9ACTN</name>
<protein>
    <submittedName>
        <fullName evidence="1">Uncharacterized protein</fullName>
    </submittedName>
</protein>
<gene>
    <name evidence="1" type="ORF">Dsi01nite_050310</name>
</gene>
<organism evidence="1 2">
    <name type="scientific">Dactylosporangium siamense</name>
    <dbReference type="NCBI Taxonomy" id="685454"/>
    <lineage>
        <taxon>Bacteria</taxon>
        <taxon>Bacillati</taxon>
        <taxon>Actinomycetota</taxon>
        <taxon>Actinomycetes</taxon>
        <taxon>Micromonosporales</taxon>
        <taxon>Micromonosporaceae</taxon>
        <taxon>Dactylosporangium</taxon>
    </lineage>
</organism>
<evidence type="ECO:0000313" key="2">
    <source>
        <dbReference type="Proteomes" id="UP000660611"/>
    </source>
</evidence>
<comment type="caution">
    <text evidence="1">The sequence shown here is derived from an EMBL/GenBank/DDBJ whole genome shotgun (WGS) entry which is preliminary data.</text>
</comment>
<dbReference type="Proteomes" id="UP000660611">
    <property type="component" value="Unassembled WGS sequence"/>
</dbReference>
<sequence>MGGFVDPIVVTGVLPGVPWVQWVGAGLVADRHGWGGRVAAGAGPGTRVCRIA</sequence>
<dbReference type="AlphaFoldDB" id="A0A919UCU7"/>